<dbReference type="InterPro" id="IPR050250">
    <property type="entry name" value="Macrolide_Exporter_MacB"/>
</dbReference>
<comment type="similarity">
    <text evidence="6">Belongs to the ABC-4 integral membrane protein family.</text>
</comment>
<evidence type="ECO:0000313" key="12">
    <source>
        <dbReference type="Proteomes" id="UP001500063"/>
    </source>
</evidence>
<feature type="region of interest" description="Disordered" evidence="7">
    <location>
        <begin position="109"/>
        <end position="142"/>
    </location>
</feature>
<dbReference type="Pfam" id="PF02687">
    <property type="entry name" value="FtsX"/>
    <property type="match status" value="2"/>
</dbReference>
<keyword evidence="4 8" id="KW-1133">Transmembrane helix</keyword>
<feature type="transmembrane region" description="Helical" evidence="8">
    <location>
        <begin position="811"/>
        <end position="830"/>
    </location>
</feature>
<dbReference type="RefSeq" id="WP_344121295.1">
    <property type="nucleotide sequence ID" value="NZ_BAAABW010000026.1"/>
</dbReference>
<keyword evidence="5 8" id="KW-0472">Membrane</keyword>
<evidence type="ECO:0000256" key="3">
    <source>
        <dbReference type="ARBA" id="ARBA00022692"/>
    </source>
</evidence>
<feature type="transmembrane region" description="Helical" evidence="8">
    <location>
        <begin position="432"/>
        <end position="454"/>
    </location>
</feature>
<feature type="transmembrane region" description="Helical" evidence="8">
    <location>
        <begin position="359"/>
        <end position="377"/>
    </location>
</feature>
<evidence type="ECO:0000256" key="5">
    <source>
        <dbReference type="ARBA" id="ARBA00023136"/>
    </source>
</evidence>
<feature type="transmembrane region" description="Helical" evidence="8">
    <location>
        <begin position="265"/>
        <end position="290"/>
    </location>
</feature>
<comment type="subcellular location">
    <subcellularLocation>
        <location evidence="1">Cell membrane</location>
        <topology evidence="1">Multi-pass membrane protein</topology>
    </subcellularLocation>
</comment>
<dbReference type="Proteomes" id="UP001500063">
    <property type="component" value="Unassembled WGS sequence"/>
</dbReference>
<reference evidence="11 12" key="1">
    <citation type="journal article" date="2019" name="Int. J. Syst. Evol. Microbiol.">
        <title>The Global Catalogue of Microorganisms (GCM) 10K type strain sequencing project: providing services to taxonomists for standard genome sequencing and annotation.</title>
        <authorList>
            <consortium name="The Broad Institute Genomics Platform"/>
            <consortium name="The Broad Institute Genome Sequencing Center for Infectious Disease"/>
            <person name="Wu L."/>
            <person name="Ma J."/>
        </authorList>
    </citation>
    <scope>NUCLEOTIDE SEQUENCE [LARGE SCALE GENOMIC DNA]</scope>
    <source>
        <strain evidence="11 12">JCM 4565</strain>
    </source>
</reference>
<accession>A0ABN0XL70</accession>
<feature type="transmembrane region" description="Helical" evidence="8">
    <location>
        <begin position="408"/>
        <end position="426"/>
    </location>
</feature>
<evidence type="ECO:0000256" key="6">
    <source>
        <dbReference type="ARBA" id="ARBA00038076"/>
    </source>
</evidence>
<keyword evidence="12" id="KW-1185">Reference proteome</keyword>
<dbReference type="InterPro" id="IPR003838">
    <property type="entry name" value="ABC3_permease_C"/>
</dbReference>
<dbReference type="EMBL" id="BAAABW010000026">
    <property type="protein sequence ID" value="GAA0367047.1"/>
    <property type="molecule type" value="Genomic_DNA"/>
</dbReference>
<protein>
    <submittedName>
        <fullName evidence="11">ABC transporter permease</fullName>
    </submittedName>
</protein>
<evidence type="ECO:0000256" key="8">
    <source>
        <dbReference type="SAM" id="Phobius"/>
    </source>
</evidence>
<name>A0ABN0XL70_9ACTN</name>
<feature type="domain" description="ABC3 transporter permease C-terminal" evidence="9">
    <location>
        <begin position="721"/>
        <end position="836"/>
    </location>
</feature>
<evidence type="ECO:0000256" key="7">
    <source>
        <dbReference type="SAM" id="MobiDB-lite"/>
    </source>
</evidence>
<feature type="transmembrane region" description="Helical" evidence="8">
    <location>
        <begin position="717"/>
        <end position="742"/>
    </location>
</feature>
<evidence type="ECO:0000259" key="10">
    <source>
        <dbReference type="Pfam" id="PF12704"/>
    </source>
</evidence>
<feature type="transmembrane region" description="Helical" evidence="8">
    <location>
        <begin position="16"/>
        <end position="36"/>
    </location>
</feature>
<gene>
    <name evidence="11" type="ORF">GCM10010319_51220</name>
</gene>
<dbReference type="PANTHER" id="PTHR30572">
    <property type="entry name" value="MEMBRANE COMPONENT OF TRANSPORTER-RELATED"/>
    <property type="match status" value="1"/>
</dbReference>
<evidence type="ECO:0000256" key="2">
    <source>
        <dbReference type="ARBA" id="ARBA00022475"/>
    </source>
</evidence>
<dbReference type="PANTHER" id="PTHR30572:SF4">
    <property type="entry name" value="ABC TRANSPORTER PERMEASE YTRF"/>
    <property type="match status" value="1"/>
</dbReference>
<proteinExistence type="inferred from homology"/>
<feature type="transmembrane region" description="Helical" evidence="8">
    <location>
        <begin position="311"/>
        <end position="339"/>
    </location>
</feature>
<organism evidence="11 12">
    <name type="scientific">Streptomyces blastmyceticus</name>
    <dbReference type="NCBI Taxonomy" id="68180"/>
    <lineage>
        <taxon>Bacteria</taxon>
        <taxon>Bacillati</taxon>
        <taxon>Actinomycetota</taxon>
        <taxon>Actinomycetes</taxon>
        <taxon>Kitasatosporales</taxon>
        <taxon>Streptomycetaceae</taxon>
        <taxon>Streptomyces</taxon>
    </lineage>
</organism>
<keyword evidence="3 8" id="KW-0812">Transmembrane</keyword>
<feature type="transmembrane region" description="Helical" evidence="8">
    <location>
        <begin position="769"/>
        <end position="791"/>
    </location>
</feature>
<evidence type="ECO:0000313" key="11">
    <source>
        <dbReference type="EMBL" id="GAA0367047.1"/>
    </source>
</evidence>
<evidence type="ECO:0000259" key="9">
    <source>
        <dbReference type="Pfam" id="PF02687"/>
    </source>
</evidence>
<sequence>MFRTALRNVFAHKARLLMTAFAVMLGVTFITGSLVYGDSLSRAATAKATDGYERIAVDVAADTDPADGGRSAGLDARTVTTLAGLPGVAAAAGRVDGFAAVAGRDGKPIGAGKSSQGGNFAPAADGKDPAYRFTRGSGPTGDNAIALDETTAARGGYRVGDTVRVGTDKGAASYTLSGVFRTDGTKLPSGGSLTLFTGATAQRLFLEPGRFQHIELTAAPGTDVTRLVGRVEPVLPKGTTAVTGARLAQIKANLATTDSDTMSQILVGFAAVALFVATFLISNTFTMLVARRTRELALMRAVGASRRQVRRILLAESLLVGAIASVAGLAVGTGVAALLQTLFAPADTPAAPLVLTPGTAIVSMLVGTLLPMVAAWLPIRRAMAIPPVAALSAAEPTAPARAGSLRTGIGAALALTGTAAVVYGALTTGKDARTVIGLGAALALTGAIALIPLLSRPFVALFEPLLTRIHPVHGGLAARNTVRDPRRTGATAAALAIALTLASGLSVLGASAAQYLDRATTHAFTADYLVKPAEGGQRMTPATTAPLKKLPGATLSPLNQSTGYRLAGTSSVLTGVDPAAIGRLLRYDVVKGSLDCLAKGQIAVADFKAQEAGWHVGQTLPLQRQDGRRGTVTVGAIYRADQQSDLMPSITAPDSLVARYDSAPHTAGVLLATHRGPGRAALAGVTHALGDNPALTVLDREGIRERDSGGIGDQLDVFYALLSMALAIAALGIANTLAMSVLERRKEIGTLRALGLDRAGVTRMIRLEALLLGALGATVGTVMGVFLGWALGRTLQESVVGYELVLPWGRLALGVLIALAGALLASLWPARRAARVDIPAATTAQ</sequence>
<dbReference type="Pfam" id="PF12704">
    <property type="entry name" value="MacB_PCD"/>
    <property type="match status" value="1"/>
</dbReference>
<keyword evidence="2" id="KW-1003">Cell membrane</keyword>
<evidence type="ECO:0000256" key="1">
    <source>
        <dbReference type="ARBA" id="ARBA00004651"/>
    </source>
</evidence>
<feature type="transmembrane region" description="Helical" evidence="8">
    <location>
        <begin position="493"/>
        <end position="516"/>
    </location>
</feature>
<evidence type="ECO:0000256" key="4">
    <source>
        <dbReference type="ARBA" id="ARBA00022989"/>
    </source>
</evidence>
<comment type="caution">
    <text evidence="11">The sequence shown here is derived from an EMBL/GenBank/DDBJ whole genome shotgun (WGS) entry which is preliminary data.</text>
</comment>
<feature type="domain" description="ABC3 transporter permease C-terminal" evidence="9">
    <location>
        <begin position="269"/>
        <end position="387"/>
    </location>
</feature>
<dbReference type="InterPro" id="IPR025857">
    <property type="entry name" value="MacB_PCD"/>
</dbReference>
<feature type="domain" description="MacB-like periplasmic core" evidence="10">
    <location>
        <begin position="17"/>
        <end position="232"/>
    </location>
</feature>